<evidence type="ECO:0000313" key="2">
    <source>
        <dbReference type="Proteomes" id="UP001600888"/>
    </source>
</evidence>
<evidence type="ECO:0000313" key="1">
    <source>
        <dbReference type="EMBL" id="KAL2274242.1"/>
    </source>
</evidence>
<organism evidence="1 2">
    <name type="scientific">Diaporthe vaccinii</name>
    <dbReference type="NCBI Taxonomy" id="105482"/>
    <lineage>
        <taxon>Eukaryota</taxon>
        <taxon>Fungi</taxon>
        <taxon>Dikarya</taxon>
        <taxon>Ascomycota</taxon>
        <taxon>Pezizomycotina</taxon>
        <taxon>Sordariomycetes</taxon>
        <taxon>Sordariomycetidae</taxon>
        <taxon>Diaporthales</taxon>
        <taxon>Diaporthaceae</taxon>
        <taxon>Diaporthe</taxon>
        <taxon>Diaporthe eres species complex</taxon>
    </lineage>
</organism>
<comment type="caution">
    <text evidence="1">The sequence shown here is derived from an EMBL/GenBank/DDBJ whole genome shotgun (WGS) entry which is preliminary data.</text>
</comment>
<keyword evidence="2" id="KW-1185">Reference proteome</keyword>
<accession>A0ABR4DVB1</accession>
<sequence>MHFSECAVSKGSDKRWYLQSLIECLFEFKADDNFLFEPSWPLGFENSNLTPSSILIKHDLTGIACVLNWHNTSYVPFGVGLARVRGLLGAVVDANEDGDFIGWWSDFSENALELQRLALLELQAACPCLTDVRCKLFHAQELGHLLDYANTCEMNGPDGDKEDCFEKMQALVADCRLCKWEDEHGYLD</sequence>
<reference evidence="1 2" key="1">
    <citation type="submission" date="2024-03" db="EMBL/GenBank/DDBJ databases">
        <title>A high-quality draft genome sequence of Diaporthe vaccinii, a causative agent of upright dieback and viscid rot disease in cranberry plants.</title>
        <authorList>
            <person name="Sarrasin M."/>
            <person name="Lang B.F."/>
            <person name="Burger G."/>
        </authorList>
    </citation>
    <scope>NUCLEOTIDE SEQUENCE [LARGE SCALE GENOMIC DNA]</scope>
    <source>
        <strain evidence="1 2">IS7</strain>
    </source>
</reference>
<proteinExistence type="predicted"/>
<name>A0ABR4DVB1_9PEZI</name>
<gene>
    <name evidence="1" type="ORF">FJTKL_03554</name>
</gene>
<dbReference type="Proteomes" id="UP001600888">
    <property type="component" value="Unassembled WGS sequence"/>
</dbReference>
<dbReference type="EMBL" id="JBAWTH010000162">
    <property type="protein sequence ID" value="KAL2274242.1"/>
    <property type="molecule type" value="Genomic_DNA"/>
</dbReference>
<protein>
    <submittedName>
        <fullName evidence="1">Uncharacterized protein</fullName>
    </submittedName>
</protein>